<keyword evidence="10 14" id="KW-0520">NAD</keyword>
<feature type="binding site" evidence="14">
    <location>
        <position position="287"/>
    </location>
    <ligand>
        <name>NAD(+)</name>
        <dbReference type="ChEBI" id="CHEBI:57540"/>
    </ligand>
</feature>
<dbReference type="GO" id="GO:0006260">
    <property type="term" value="P:DNA replication"/>
    <property type="evidence" value="ECO:0007669"/>
    <property type="project" value="UniProtKB-KW"/>
</dbReference>
<dbReference type="SMART" id="SM00532">
    <property type="entry name" value="LIGANc"/>
    <property type="match status" value="1"/>
</dbReference>
<dbReference type="GO" id="GO:0003677">
    <property type="term" value="F:DNA binding"/>
    <property type="evidence" value="ECO:0007669"/>
    <property type="project" value="InterPro"/>
</dbReference>
<dbReference type="Pfam" id="PF00533">
    <property type="entry name" value="BRCT"/>
    <property type="match status" value="1"/>
</dbReference>
<evidence type="ECO:0000256" key="3">
    <source>
        <dbReference type="ARBA" id="ARBA00013308"/>
    </source>
</evidence>
<keyword evidence="5 14" id="KW-0235">DNA replication</keyword>
<feature type="binding site" evidence="14">
    <location>
        <begin position="81"/>
        <end position="82"/>
    </location>
    <ligand>
        <name>NAD(+)</name>
        <dbReference type="ChEBI" id="CHEBI:57540"/>
    </ligand>
</feature>
<dbReference type="InterPro" id="IPR001679">
    <property type="entry name" value="DNA_ligase"/>
</dbReference>
<dbReference type="FunFam" id="1.10.150.20:FF:000007">
    <property type="entry name" value="DNA ligase"/>
    <property type="match status" value="1"/>
</dbReference>
<dbReference type="PIRSF" id="PIRSF001604">
    <property type="entry name" value="LigA"/>
    <property type="match status" value="1"/>
</dbReference>
<dbReference type="PROSITE" id="PS01055">
    <property type="entry name" value="DNA_LIGASE_N1"/>
    <property type="match status" value="1"/>
</dbReference>
<dbReference type="Proteomes" id="UP000247099">
    <property type="component" value="Unassembled WGS sequence"/>
</dbReference>
<dbReference type="SUPFAM" id="SSF47781">
    <property type="entry name" value="RuvA domain 2-like"/>
    <property type="match status" value="1"/>
</dbReference>
<feature type="binding site" evidence="14">
    <location>
        <begin position="32"/>
        <end position="36"/>
    </location>
    <ligand>
        <name>NAD(+)</name>
        <dbReference type="ChEBI" id="CHEBI:57540"/>
    </ligand>
</feature>
<dbReference type="InParanoid" id="A0A317ZEN8"/>
<dbReference type="Gene3D" id="2.40.50.140">
    <property type="entry name" value="Nucleic acid-binding proteins"/>
    <property type="match status" value="1"/>
</dbReference>
<dbReference type="RefSeq" id="WP_110131270.1">
    <property type="nucleotide sequence ID" value="NZ_QHJQ01000006.1"/>
</dbReference>
<dbReference type="Pfam" id="PF12826">
    <property type="entry name" value="HHH_2"/>
    <property type="match status" value="1"/>
</dbReference>
<evidence type="ECO:0000313" key="18">
    <source>
        <dbReference type="Proteomes" id="UP000247099"/>
    </source>
</evidence>
<keyword evidence="9 14" id="KW-0460">Magnesium</keyword>
<dbReference type="NCBIfam" id="TIGR00575">
    <property type="entry name" value="dnlj"/>
    <property type="match status" value="1"/>
</dbReference>
<dbReference type="InterPro" id="IPR033136">
    <property type="entry name" value="DNA_ligase_CS"/>
</dbReference>
<dbReference type="PANTHER" id="PTHR23389:SF9">
    <property type="entry name" value="DNA LIGASE"/>
    <property type="match status" value="1"/>
</dbReference>
<name>A0A317ZEN8_9BACT</name>
<keyword evidence="11 14" id="KW-0234">DNA repair</keyword>
<keyword evidence="14" id="KW-0464">Manganese</keyword>
<feature type="binding site" evidence="14">
    <location>
        <position position="311"/>
    </location>
    <ligand>
        <name>NAD(+)</name>
        <dbReference type="ChEBI" id="CHEBI:57540"/>
    </ligand>
</feature>
<comment type="function">
    <text evidence="1 14">DNA ligase that catalyzes the formation of phosphodiester linkages between 5'-phosphoryl and 3'-hydroxyl groups in double-stranded DNA using NAD as a coenzyme and as the energy source for the reaction. It is essential for DNA replication and repair of damaged DNA.</text>
</comment>
<dbReference type="EMBL" id="QHJQ01000006">
    <property type="protein sequence ID" value="PXA03915.1"/>
    <property type="molecule type" value="Genomic_DNA"/>
</dbReference>
<dbReference type="CDD" id="cd17748">
    <property type="entry name" value="BRCT_DNA_ligase_like"/>
    <property type="match status" value="1"/>
</dbReference>
<dbReference type="CDD" id="cd00114">
    <property type="entry name" value="LIGANc"/>
    <property type="match status" value="1"/>
</dbReference>
<keyword evidence="18" id="KW-1185">Reference proteome</keyword>
<feature type="binding site" evidence="14">
    <location>
        <position position="135"/>
    </location>
    <ligand>
        <name>NAD(+)</name>
        <dbReference type="ChEBI" id="CHEBI:57540"/>
    </ligand>
</feature>
<dbReference type="GO" id="GO:0005829">
    <property type="term" value="C:cytosol"/>
    <property type="evidence" value="ECO:0007669"/>
    <property type="project" value="TreeGrafter"/>
</dbReference>
<dbReference type="FunFam" id="1.10.150.20:FF:000006">
    <property type="entry name" value="DNA ligase"/>
    <property type="match status" value="1"/>
</dbReference>
<feature type="active site" description="N6-AMP-lysine intermediate" evidence="14">
    <location>
        <position position="114"/>
    </location>
</feature>
<dbReference type="InterPro" id="IPR036420">
    <property type="entry name" value="BRCT_dom_sf"/>
</dbReference>
<accession>A0A317ZEN8</accession>
<dbReference type="SMART" id="SM00278">
    <property type="entry name" value="HhH1"/>
    <property type="match status" value="3"/>
</dbReference>
<feature type="domain" description="BRCT" evidence="16">
    <location>
        <begin position="586"/>
        <end position="655"/>
    </location>
</feature>
<dbReference type="Pfam" id="PF01653">
    <property type="entry name" value="DNA_ligase_aden"/>
    <property type="match status" value="1"/>
</dbReference>
<evidence type="ECO:0000256" key="10">
    <source>
        <dbReference type="ARBA" id="ARBA00023027"/>
    </source>
</evidence>
<evidence type="ECO:0000256" key="5">
    <source>
        <dbReference type="ARBA" id="ARBA00022705"/>
    </source>
</evidence>
<dbReference type="HAMAP" id="MF_01588">
    <property type="entry name" value="DNA_ligase_A"/>
    <property type="match status" value="1"/>
</dbReference>
<dbReference type="EC" id="6.5.1.2" evidence="2 14"/>
<dbReference type="GO" id="GO:0046872">
    <property type="term" value="F:metal ion binding"/>
    <property type="evidence" value="ECO:0007669"/>
    <property type="project" value="UniProtKB-KW"/>
</dbReference>
<keyword evidence="4 14" id="KW-0436">Ligase</keyword>
<dbReference type="Gene3D" id="3.30.470.30">
    <property type="entry name" value="DNA ligase/mRNA capping enzyme"/>
    <property type="match status" value="1"/>
</dbReference>
<dbReference type="AlphaFoldDB" id="A0A317ZEN8"/>
<dbReference type="Gene3D" id="3.40.50.10190">
    <property type="entry name" value="BRCT domain"/>
    <property type="match status" value="1"/>
</dbReference>
<comment type="caution">
    <text evidence="17">The sequence shown here is derived from an EMBL/GenBank/DDBJ whole genome shotgun (WGS) entry which is preliminary data.</text>
</comment>
<dbReference type="Pfam" id="PF03120">
    <property type="entry name" value="OB_DNA_ligase"/>
    <property type="match status" value="1"/>
</dbReference>
<keyword evidence="6 14" id="KW-0479">Metal-binding</keyword>
<evidence type="ECO:0000256" key="7">
    <source>
        <dbReference type="ARBA" id="ARBA00022763"/>
    </source>
</evidence>
<dbReference type="Gene3D" id="1.10.287.610">
    <property type="entry name" value="Helix hairpin bin"/>
    <property type="match status" value="1"/>
</dbReference>
<dbReference type="InterPro" id="IPR003583">
    <property type="entry name" value="Hlx-hairpin-Hlx_DNA-bd_motif"/>
</dbReference>
<dbReference type="Gene3D" id="1.10.150.20">
    <property type="entry name" value="5' to 3' exonuclease, C-terminal subdomain"/>
    <property type="match status" value="2"/>
</dbReference>
<dbReference type="InterPro" id="IPR041663">
    <property type="entry name" value="DisA/LigA_HHH"/>
</dbReference>
<dbReference type="InterPro" id="IPR012340">
    <property type="entry name" value="NA-bd_OB-fold"/>
</dbReference>
<organism evidence="17 18">
    <name type="scientific">Coraliomargarita sinensis</name>
    <dbReference type="NCBI Taxonomy" id="2174842"/>
    <lineage>
        <taxon>Bacteria</taxon>
        <taxon>Pseudomonadati</taxon>
        <taxon>Verrucomicrobiota</taxon>
        <taxon>Opitutia</taxon>
        <taxon>Puniceicoccales</taxon>
        <taxon>Coraliomargaritaceae</taxon>
        <taxon>Coraliomargarita</taxon>
    </lineage>
</organism>
<evidence type="ECO:0000256" key="6">
    <source>
        <dbReference type="ARBA" id="ARBA00022723"/>
    </source>
</evidence>
<evidence type="ECO:0000256" key="8">
    <source>
        <dbReference type="ARBA" id="ARBA00022833"/>
    </source>
</evidence>
<evidence type="ECO:0000313" key="17">
    <source>
        <dbReference type="EMBL" id="PXA03915.1"/>
    </source>
</evidence>
<evidence type="ECO:0000256" key="4">
    <source>
        <dbReference type="ARBA" id="ARBA00022598"/>
    </source>
</evidence>
<evidence type="ECO:0000256" key="12">
    <source>
        <dbReference type="ARBA" id="ARBA00034005"/>
    </source>
</evidence>
<sequence length="663" mass="73701">MQDSQKEIAKLRAEIAEHDRLYYREAQPKVDDQAYDRLKEQLAQLEAANPEFDFGESPTQSVGDDRLEAFESYRHRMPMLSLDNTYSSEELIEFGKRLEKRFPGQTLKYLVEPKIDGVAVSLTYENGKFIRAVSRGNGTEGDDITQNVKHIDGLPETISDAPEILEVRGEIYMRHGEFERINAARESAGESLYANPRNLAAGTIKLLDPSVARARKLNIVLYGVGACEPDNFFTHQAGIQERLKEWHFPVLEKYWLADGIQTAWESIEELDALRRKFTYPTDGAVVKLDDFTLQREAGFTAKAPRWAIAYKFEAERAETLLKEISLQIGRTGAVTPVAILEPVQLAGTTVSRATLHNEDEISRKDIRPGDTVVVQKAGEIIPQVLSVNLDKRPEKSEPFHFGAHLKELGIEAERDPGQAVWRIVNNNDPVRQQRALQHFASRACMDIDNLGNAVIEQLVSRQLAKTPADLYQLQENDLLELDKFAEKSANNLIKALEASKGCELWQLVHGLGIPHVGKQSAKDLEAHFGSLDAIMQADEETLEEVDGVGSIMAQSIHAWFSNENNRAEIERLRSIGLNFTTKCQAPASGPLSGKTIVLTGALPNLTRDQATDLIEKAGGRTSSSVSKKTDYLLAGEASGSKYAKAEKLGVPIINEADFLALTD</sequence>
<dbReference type="GO" id="GO:0006281">
    <property type="term" value="P:DNA repair"/>
    <property type="evidence" value="ECO:0007669"/>
    <property type="project" value="UniProtKB-KW"/>
</dbReference>
<evidence type="ECO:0000256" key="11">
    <source>
        <dbReference type="ARBA" id="ARBA00023204"/>
    </source>
</evidence>
<dbReference type="FunFam" id="2.40.50.140:FF:000012">
    <property type="entry name" value="DNA ligase"/>
    <property type="match status" value="1"/>
</dbReference>
<dbReference type="PROSITE" id="PS50172">
    <property type="entry name" value="BRCT"/>
    <property type="match status" value="1"/>
</dbReference>
<evidence type="ECO:0000259" key="16">
    <source>
        <dbReference type="PROSITE" id="PS50172"/>
    </source>
</evidence>
<evidence type="ECO:0000256" key="1">
    <source>
        <dbReference type="ARBA" id="ARBA00004067"/>
    </source>
</evidence>
<dbReference type="InterPro" id="IPR013839">
    <property type="entry name" value="DNAligase_adenylation"/>
</dbReference>
<dbReference type="SUPFAM" id="SSF56091">
    <property type="entry name" value="DNA ligase/mRNA capping enzyme, catalytic domain"/>
    <property type="match status" value="1"/>
</dbReference>
<comment type="cofactor">
    <cofactor evidence="14">
        <name>Mg(2+)</name>
        <dbReference type="ChEBI" id="CHEBI:18420"/>
    </cofactor>
    <cofactor evidence="14">
        <name>Mn(2+)</name>
        <dbReference type="ChEBI" id="CHEBI:29035"/>
    </cofactor>
</comment>
<dbReference type="SUPFAM" id="SSF52113">
    <property type="entry name" value="BRCT domain"/>
    <property type="match status" value="1"/>
</dbReference>
<dbReference type="PANTHER" id="PTHR23389">
    <property type="entry name" value="CHROMOSOME TRANSMISSION FIDELITY FACTOR 18"/>
    <property type="match status" value="1"/>
</dbReference>
<dbReference type="InterPro" id="IPR010994">
    <property type="entry name" value="RuvA_2-like"/>
</dbReference>
<gene>
    <name evidence="14" type="primary">ligA</name>
    <name evidence="17" type="ORF">DDZ13_09755</name>
</gene>
<dbReference type="InterPro" id="IPR018239">
    <property type="entry name" value="DNA_ligase_AS"/>
</dbReference>
<dbReference type="GO" id="GO:0003911">
    <property type="term" value="F:DNA ligase (NAD+) activity"/>
    <property type="evidence" value="ECO:0007669"/>
    <property type="project" value="UniProtKB-UniRule"/>
</dbReference>
<feature type="binding site" evidence="14">
    <location>
        <position position="170"/>
    </location>
    <ligand>
        <name>NAD(+)</name>
        <dbReference type="ChEBI" id="CHEBI:57540"/>
    </ligand>
</feature>
<proteinExistence type="inferred from homology"/>
<dbReference type="PROSITE" id="PS01056">
    <property type="entry name" value="DNA_LIGASE_N2"/>
    <property type="match status" value="1"/>
</dbReference>
<feature type="binding site" evidence="14">
    <location>
        <position position="112"/>
    </location>
    <ligand>
        <name>NAD(+)</name>
        <dbReference type="ChEBI" id="CHEBI:57540"/>
    </ligand>
</feature>
<comment type="caution">
    <text evidence="14">Lacks conserved residue(s) required for the propagation of feature annotation.</text>
</comment>
<protein>
    <recommendedName>
        <fullName evidence="3 14">DNA ligase</fullName>
        <ecNumber evidence="2 14">6.5.1.2</ecNumber>
    </recommendedName>
    <alternativeName>
        <fullName evidence="14">Polydeoxyribonucleotide synthase [NAD(+)]</fullName>
    </alternativeName>
</protein>
<keyword evidence="8 14" id="KW-0862">Zinc</keyword>
<evidence type="ECO:0000256" key="14">
    <source>
        <dbReference type="HAMAP-Rule" id="MF_01588"/>
    </source>
</evidence>
<reference evidence="17 18" key="1">
    <citation type="submission" date="2018-05" db="EMBL/GenBank/DDBJ databases">
        <title>Coraliomargarita sinensis sp. nov., isolated from a marine solar saltern.</title>
        <authorList>
            <person name="Zhou L.Y."/>
        </authorList>
    </citation>
    <scope>NUCLEOTIDE SEQUENCE [LARGE SCALE GENOMIC DNA]</scope>
    <source>
        <strain evidence="17 18">WN38</strain>
    </source>
</reference>
<comment type="similarity">
    <text evidence="13 14">Belongs to the NAD-dependent DNA ligase family. LigA subfamily.</text>
</comment>
<dbReference type="OrthoDB" id="9759736at2"/>
<evidence type="ECO:0000256" key="13">
    <source>
        <dbReference type="ARBA" id="ARBA00060881"/>
    </source>
</evidence>
<dbReference type="NCBIfam" id="NF005932">
    <property type="entry name" value="PRK07956.1"/>
    <property type="match status" value="1"/>
</dbReference>
<evidence type="ECO:0000256" key="9">
    <source>
        <dbReference type="ARBA" id="ARBA00022842"/>
    </source>
</evidence>
<keyword evidence="7 14" id="KW-0227">DNA damage</keyword>
<dbReference type="SUPFAM" id="SSF50249">
    <property type="entry name" value="Nucleic acid-binding proteins"/>
    <property type="match status" value="1"/>
</dbReference>
<evidence type="ECO:0000256" key="15">
    <source>
        <dbReference type="RuleBase" id="RU000618"/>
    </source>
</evidence>
<dbReference type="InterPro" id="IPR001357">
    <property type="entry name" value="BRCT_dom"/>
</dbReference>
<dbReference type="InterPro" id="IPR013840">
    <property type="entry name" value="DNAligase_N"/>
</dbReference>
<dbReference type="InterPro" id="IPR004150">
    <property type="entry name" value="NAD_DNA_ligase_OB"/>
</dbReference>
<evidence type="ECO:0000256" key="2">
    <source>
        <dbReference type="ARBA" id="ARBA00012722"/>
    </source>
</evidence>
<dbReference type="FunCoup" id="A0A317ZEN8">
    <property type="interactions" value="388"/>
</dbReference>
<dbReference type="SMART" id="SM00292">
    <property type="entry name" value="BRCT"/>
    <property type="match status" value="1"/>
</dbReference>
<comment type="catalytic activity">
    <reaction evidence="12 14 15">
        <text>NAD(+) + (deoxyribonucleotide)n-3'-hydroxyl + 5'-phospho-(deoxyribonucleotide)m = (deoxyribonucleotide)n+m + AMP + beta-nicotinamide D-nucleotide.</text>
        <dbReference type="EC" id="6.5.1.2"/>
    </reaction>
</comment>